<name>A0A8S0X943_CYCAE</name>
<keyword evidence="3" id="KW-1185">Reference proteome</keyword>
<comment type="caution">
    <text evidence="2">The sequence shown here is derived from an EMBL/GenBank/DDBJ whole genome shotgun (WGS) entry which is preliminary data.</text>
</comment>
<evidence type="ECO:0000256" key="1">
    <source>
        <dbReference type="SAM" id="MobiDB-lite"/>
    </source>
</evidence>
<proteinExistence type="predicted"/>
<feature type="region of interest" description="Disordered" evidence="1">
    <location>
        <begin position="48"/>
        <end position="68"/>
    </location>
</feature>
<accession>A0A8S0X943</accession>
<organism evidence="2 3">
    <name type="scientific">Cyclocybe aegerita</name>
    <name type="common">Black poplar mushroom</name>
    <name type="synonym">Agrocybe aegerita</name>
    <dbReference type="NCBI Taxonomy" id="1973307"/>
    <lineage>
        <taxon>Eukaryota</taxon>
        <taxon>Fungi</taxon>
        <taxon>Dikarya</taxon>
        <taxon>Basidiomycota</taxon>
        <taxon>Agaricomycotina</taxon>
        <taxon>Agaricomycetes</taxon>
        <taxon>Agaricomycetidae</taxon>
        <taxon>Agaricales</taxon>
        <taxon>Agaricineae</taxon>
        <taxon>Bolbitiaceae</taxon>
        <taxon>Cyclocybe</taxon>
    </lineage>
</organism>
<feature type="compositionally biased region" description="Basic and acidic residues" evidence="1">
    <location>
        <begin position="7"/>
        <end position="23"/>
    </location>
</feature>
<dbReference type="Proteomes" id="UP000467700">
    <property type="component" value="Unassembled WGS sequence"/>
</dbReference>
<reference evidence="2 3" key="1">
    <citation type="submission" date="2020-01" db="EMBL/GenBank/DDBJ databases">
        <authorList>
            <person name="Gupta K D."/>
        </authorList>
    </citation>
    <scope>NUCLEOTIDE SEQUENCE [LARGE SCALE GENOMIC DNA]</scope>
</reference>
<evidence type="ECO:0000313" key="2">
    <source>
        <dbReference type="EMBL" id="CAA7270872.1"/>
    </source>
</evidence>
<dbReference type="AlphaFoldDB" id="A0A8S0X943"/>
<sequence>MSDVPDVEGKTGEDLRENERCGAKPEAAGGGREFEDALEAEAQAKLERDINRDGEHGEFEAEGSSSVPKGWRLRNLNGRWGVTLAIPLYARTSSAMSFMFG</sequence>
<evidence type="ECO:0000313" key="3">
    <source>
        <dbReference type="Proteomes" id="UP000467700"/>
    </source>
</evidence>
<protein>
    <submittedName>
        <fullName evidence="2">Uncharacterized protein</fullName>
    </submittedName>
</protein>
<feature type="compositionally biased region" description="Basic and acidic residues" evidence="1">
    <location>
        <begin position="48"/>
        <end position="59"/>
    </location>
</feature>
<dbReference type="EMBL" id="CACVBS010000099">
    <property type="protein sequence ID" value="CAA7270872.1"/>
    <property type="molecule type" value="Genomic_DNA"/>
</dbReference>
<feature type="region of interest" description="Disordered" evidence="1">
    <location>
        <begin position="1"/>
        <end position="34"/>
    </location>
</feature>
<gene>
    <name evidence="2" type="ORF">AAE3_LOCUS13102</name>
</gene>